<reference evidence="1" key="1">
    <citation type="submission" date="2009-04" db="EMBL/GenBank/DDBJ databases">
        <authorList>
            <person name="Weinstock G."/>
            <person name="Sodergren E."/>
            <person name="Clifton S."/>
            <person name="Fulton L."/>
            <person name="Fulton B."/>
            <person name="Courtney L."/>
            <person name="Fronick C."/>
            <person name="Harrison M."/>
            <person name="Strong C."/>
            <person name="Farmer C."/>
            <person name="Delahaunty K."/>
            <person name="Markovic C."/>
            <person name="Hall O."/>
            <person name="Minx P."/>
            <person name="Tomlinson C."/>
            <person name="Mitreva M."/>
            <person name="Nelson J."/>
            <person name="Hou S."/>
            <person name="Wollam A."/>
            <person name="Pepin K.H."/>
            <person name="Johnson M."/>
            <person name="Bhonagiri V."/>
            <person name="Nash W.E."/>
            <person name="Warren W."/>
            <person name="Chinwalla A."/>
            <person name="Mardis E.R."/>
            <person name="Wilson R.K."/>
        </authorList>
    </citation>
    <scope>NUCLEOTIDE SEQUENCE [LARGE SCALE GENOMIC DNA]</scope>
    <source>
        <strain evidence="1">DSM 14600</strain>
    </source>
</reference>
<dbReference type="STRING" id="626523.GCWU000342_01055"/>
<comment type="caution">
    <text evidence="1">The sequence shown here is derived from an EMBL/GenBank/DDBJ whole genome shotgun (WGS) entry which is preliminary data.</text>
</comment>
<evidence type="ECO:0000313" key="1">
    <source>
        <dbReference type="EMBL" id="EEP28247.1"/>
    </source>
</evidence>
<dbReference type="EMBL" id="ACIP02000002">
    <property type="protein sequence ID" value="EEP28247.1"/>
    <property type="molecule type" value="Genomic_DNA"/>
</dbReference>
<proteinExistence type="predicted"/>
<dbReference type="HOGENOM" id="CLU_2994244_0_0_9"/>
<sequence length="57" mass="6739">MSHFLIVALRVYIQAYKKNTCLIFRCSEKCYTMFAEDLVIHFTEFCPLALTRGLLLY</sequence>
<name>C4GAV3_9FIRM</name>
<dbReference type="Proteomes" id="UP000003494">
    <property type="component" value="Unassembled WGS sequence"/>
</dbReference>
<keyword evidence="2" id="KW-1185">Reference proteome</keyword>
<protein>
    <submittedName>
        <fullName evidence="1">Uncharacterized protein</fullName>
    </submittedName>
</protein>
<accession>C4GAV3</accession>
<dbReference type="AlphaFoldDB" id="C4GAV3"/>
<evidence type="ECO:0000313" key="2">
    <source>
        <dbReference type="Proteomes" id="UP000003494"/>
    </source>
</evidence>
<gene>
    <name evidence="1" type="ORF">GCWU000342_01055</name>
</gene>
<organism evidence="1 2">
    <name type="scientific">Shuttleworthella satelles DSM 14600</name>
    <dbReference type="NCBI Taxonomy" id="626523"/>
    <lineage>
        <taxon>Bacteria</taxon>
        <taxon>Bacillati</taxon>
        <taxon>Bacillota</taxon>
        <taxon>Clostridia</taxon>
        <taxon>Lachnospirales</taxon>
        <taxon>Lachnospiraceae</taxon>
        <taxon>Shuttleworthella</taxon>
    </lineage>
</organism>